<organism evidence="2">
    <name type="scientific">Oryza glumipatula</name>
    <dbReference type="NCBI Taxonomy" id="40148"/>
    <lineage>
        <taxon>Eukaryota</taxon>
        <taxon>Viridiplantae</taxon>
        <taxon>Streptophyta</taxon>
        <taxon>Embryophyta</taxon>
        <taxon>Tracheophyta</taxon>
        <taxon>Spermatophyta</taxon>
        <taxon>Magnoliopsida</taxon>
        <taxon>Liliopsida</taxon>
        <taxon>Poales</taxon>
        <taxon>Poaceae</taxon>
        <taxon>BOP clade</taxon>
        <taxon>Oryzoideae</taxon>
        <taxon>Oryzeae</taxon>
        <taxon>Oryzinae</taxon>
        <taxon>Oryza</taxon>
    </lineage>
</organism>
<reference evidence="2" key="1">
    <citation type="submission" date="2015-04" db="UniProtKB">
        <authorList>
            <consortium name="EnsemblPlants"/>
        </authorList>
    </citation>
    <scope>IDENTIFICATION</scope>
</reference>
<keyword evidence="3" id="KW-1185">Reference proteome</keyword>
<protein>
    <submittedName>
        <fullName evidence="2">Uncharacterized protein</fullName>
    </submittedName>
</protein>
<dbReference type="Gramene" id="OGLUM02G16670.1">
    <property type="protein sequence ID" value="OGLUM02G16670.1"/>
    <property type="gene ID" value="OGLUM02G16670"/>
</dbReference>
<evidence type="ECO:0000256" key="1">
    <source>
        <dbReference type="SAM" id="MobiDB-lite"/>
    </source>
</evidence>
<dbReference type="Proteomes" id="UP000026961">
    <property type="component" value="Chromosome 2"/>
</dbReference>
<feature type="compositionally biased region" description="Low complexity" evidence="1">
    <location>
        <begin position="52"/>
        <end position="72"/>
    </location>
</feature>
<evidence type="ECO:0000313" key="3">
    <source>
        <dbReference type="Proteomes" id="UP000026961"/>
    </source>
</evidence>
<feature type="region of interest" description="Disordered" evidence="1">
    <location>
        <begin position="152"/>
        <end position="185"/>
    </location>
</feature>
<name>A0A0D9YS83_9ORYZ</name>
<accession>A0A0D9YS83</accession>
<feature type="region of interest" description="Disordered" evidence="1">
    <location>
        <begin position="1"/>
        <end position="72"/>
    </location>
</feature>
<sequence>MPRDPRPAPRVPRPTRPSASTESPPRRRRPLLPAPSTAAAPRPPPPPPRAPSSPSSLTASPTFPDSTASTPASPPTACFAIAIAVLPHHVADFPRLHRIHAGIAASTPASPQREKEVSARRILKTLRSSPSRLVPPSPPIDRLQNTASAGAGERCGLLPQPRGPPHQRRFAGSTGRRPTSAEMDKIVGGSTPSGMNYQVNLSHWPTMVMLAAFRACHYVEWESSDGGSSHLPLAVDGRPVTWRQLPKIKENNLAIAANSKAKVKVKVKVKFNASEELILPANTEGSTKFADETDRCVYLSQPSMADFVV</sequence>
<dbReference type="EnsemblPlants" id="OGLUM02G16670.1">
    <property type="protein sequence ID" value="OGLUM02G16670.1"/>
    <property type="gene ID" value="OGLUM02G16670"/>
</dbReference>
<feature type="compositionally biased region" description="Pro residues" evidence="1">
    <location>
        <begin position="41"/>
        <end position="51"/>
    </location>
</feature>
<dbReference type="HOGENOM" id="CLU_901312_0_0_1"/>
<proteinExistence type="predicted"/>
<evidence type="ECO:0000313" key="2">
    <source>
        <dbReference type="EnsemblPlants" id="OGLUM02G16670.1"/>
    </source>
</evidence>
<dbReference type="AlphaFoldDB" id="A0A0D9YS83"/>
<reference evidence="2" key="2">
    <citation type="submission" date="2018-05" db="EMBL/GenBank/DDBJ databases">
        <title>OgluRS3 (Oryza glumaepatula Reference Sequence Version 3).</title>
        <authorList>
            <person name="Zhang J."/>
            <person name="Kudrna D."/>
            <person name="Lee S."/>
            <person name="Talag J."/>
            <person name="Welchert J."/>
            <person name="Wing R.A."/>
        </authorList>
    </citation>
    <scope>NUCLEOTIDE SEQUENCE [LARGE SCALE GENOMIC DNA]</scope>
</reference>